<dbReference type="AlphaFoldDB" id="A0A2T0S039"/>
<proteinExistence type="predicted"/>
<sequence length="120" mass="12692">MAAEFTPTAARPADGTAPQGPCVTLPVGVFIDTDKGRIPVERLRPGDRMHLAGQGAMAAVHWLSIGPRGQGGRLVRVMLGTGDRRHAPAGIVQAGRVSPEDGRLYLNPTPPKQAGARRFH</sequence>
<accession>A0A2T0S039</accession>
<dbReference type="RefSeq" id="WP_106203517.1">
    <property type="nucleotide sequence ID" value="NZ_PVTD01000001.1"/>
</dbReference>
<protein>
    <recommendedName>
        <fullName evidence="4">Hint domain-containing protein</fullName>
    </recommendedName>
</protein>
<evidence type="ECO:0000256" key="1">
    <source>
        <dbReference type="SAM" id="MobiDB-lite"/>
    </source>
</evidence>
<evidence type="ECO:0008006" key="4">
    <source>
        <dbReference type="Google" id="ProtNLM"/>
    </source>
</evidence>
<reference evidence="2 3" key="1">
    <citation type="submission" date="2018-03" db="EMBL/GenBank/DDBJ databases">
        <title>Genomic Encyclopedia of Archaeal and Bacterial Type Strains, Phase II (KMG-II): from individual species to whole genera.</title>
        <authorList>
            <person name="Goeker M."/>
        </authorList>
    </citation>
    <scope>NUCLEOTIDE SEQUENCE [LARGE SCALE GENOMIC DNA]</scope>
    <source>
        <strain evidence="2 3">DSM 29328</strain>
    </source>
</reference>
<dbReference type="EMBL" id="PVTD01000001">
    <property type="protein sequence ID" value="PRY26797.1"/>
    <property type="molecule type" value="Genomic_DNA"/>
</dbReference>
<keyword evidence="3" id="KW-1185">Reference proteome</keyword>
<gene>
    <name evidence="2" type="ORF">CLV78_101899</name>
</gene>
<name>A0A2T0S039_9RHOB</name>
<feature type="region of interest" description="Disordered" evidence="1">
    <location>
        <begin position="1"/>
        <end position="21"/>
    </location>
</feature>
<evidence type="ECO:0000313" key="3">
    <source>
        <dbReference type="Proteomes" id="UP000239480"/>
    </source>
</evidence>
<dbReference type="Proteomes" id="UP000239480">
    <property type="component" value="Unassembled WGS sequence"/>
</dbReference>
<organism evidence="2 3">
    <name type="scientific">Aliiruegeria haliotis</name>
    <dbReference type="NCBI Taxonomy" id="1280846"/>
    <lineage>
        <taxon>Bacteria</taxon>
        <taxon>Pseudomonadati</taxon>
        <taxon>Pseudomonadota</taxon>
        <taxon>Alphaproteobacteria</taxon>
        <taxon>Rhodobacterales</taxon>
        <taxon>Roseobacteraceae</taxon>
        <taxon>Aliiruegeria</taxon>
    </lineage>
</organism>
<dbReference type="OrthoDB" id="7854448at2"/>
<comment type="caution">
    <text evidence="2">The sequence shown here is derived from an EMBL/GenBank/DDBJ whole genome shotgun (WGS) entry which is preliminary data.</text>
</comment>
<feature type="region of interest" description="Disordered" evidence="1">
    <location>
        <begin position="100"/>
        <end position="120"/>
    </location>
</feature>
<evidence type="ECO:0000313" key="2">
    <source>
        <dbReference type="EMBL" id="PRY26797.1"/>
    </source>
</evidence>